<accession>A0A9P9A2P9</accession>
<dbReference type="Gene3D" id="2.30.110.10">
    <property type="entry name" value="Electron Transport, Fmn-binding Protein, Chain A"/>
    <property type="match status" value="1"/>
</dbReference>
<dbReference type="RefSeq" id="XP_045963459.1">
    <property type="nucleotide sequence ID" value="XM_046101245.1"/>
</dbReference>
<dbReference type="InterPro" id="IPR052917">
    <property type="entry name" value="Stress-Dev_Protein"/>
</dbReference>
<evidence type="ECO:0000259" key="2">
    <source>
        <dbReference type="Pfam" id="PF16242"/>
    </source>
</evidence>
<sequence length="257" mass="28244">MLRLPRSRLLLKLKYTIPNNKLIARPIASILLCNSRDIISNPKTKYFPTTRNMSSFSNADTGSKPADPYKSANKDEPGVEQKFSALQKFIDARKFGMMTTRDANSGKLVSRCMAVAAKEANGTELLFFTNTEANKTDEIKEDPQTNLSFIDGSGQWASISGASSIETDRSVVKRHYSPELKAWVGDLGDGKHDGSENDPRIGVIRVKIDTATYAITDKTFIGYAVEVAKGAVTGEAASVNKLREISSTEVQQWRSKA</sequence>
<keyword evidence="4" id="KW-1185">Reference proteome</keyword>
<dbReference type="SUPFAM" id="SSF50475">
    <property type="entry name" value="FMN-binding split barrel"/>
    <property type="match status" value="1"/>
</dbReference>
<organism evidence="3 4">
    <name type="scientific">Truncatella angustata</name>
    <dbReference type="NCBI Taxonomy" id="152316"/>
    <lineage>
        <taxon>Eukaryota</taxon>
        <taxon>Fungi</taxon>
        <taxon>Dikarya</taxon>
        <taxon>Ascomycota</taxon>
        <taxon>Pezizomycotina</taxon>
        <taxon>Sordariomycetes</taxon>
        <taxon>Xylariomycetidae</taxon>
        <taxon>Amphisphaeriales</taxon>
        <taxon>Sporocadaceae</taxon>
        <taxon>Truncatella</taxon>
    </lineage>
</organism>
<dbReference type="PANTHER" id="PTHR34818:SF1">
    <property type="entry name" value="PROTEIN BLI-3"/>
    <property type="match status" value="1"/>
</dbReference>
<dbReference type="GeneID" id="70130137"/>
<proteinExistence type="predicted"/>
<comment type="caution">
    <text evidence="3">The sequence shown here is derived from an EMBL/GenBank/DDBJ whole genome shotgun (WGS) entry which is preliminary data.</text>
</comment>
<feature type="domain" description="General stress protein FMN-binding split barrel" evidence="2">
    <location>
        <begin position="84"/>
        <end position="236"/>
    </location>
</feature>
<feature type="compositionally biased region" description="Polar residues" evidence="1">
    <location>
        <begin position="50"/>
        <end position="61"/>
    </location>
</feature>
<evidence type="ECO:0000256" key="1">
    <source>
        <dbReference type="SAM" id="MobiDB-lite"/>
    </source>
</evidence>
<dbReference type="EMBL" id="JAGPXC010000001">
    <property type="protein sequence ID" value="KAH6659328.1"/>
    <property type="molecule type" value="Genomic_DNA"/>
</dbReference>
<protein>
    <submittedName>
        <fullName evidence="3">Pyridoxamine 5'-phosphate oxidase</fullName>
    </submittedName>
</protein>
<dbReference type="OrthoDB" id="434253at2759"/>
<gene>
    <name evidence="3" type="ORF">BKA67DRAFT_544145</name>
</gene>
<evidence type="ECO:0000313" key="3">
    <source>
        <dbReference type="EMBL" id="KAH6659328.1"/>
    </source>
</evidence>
<name>A0A9P9A2P9_9PEZI</name>
<feature type="region of interest" description="Disordered" evidence="1">
    <location>
        <begin position="50"/>
        <end position="77"/>
    </location>
</feature>
<dbReference type="PANTHER" id="PTHR34818">
    <property type="entry name" value="PROTEIN BLI-3"/>
    <property type="match status" value="1"/>
</dbReference>
<dbReference type="Pfam" id="PF16242">
    <property type="entry name" value="Pyrid_ox_like"/>
    <property type="match status" value="1"/>
</dbReference>
<dbReference type="InterPro" id="IPR012349">
    <property type="entry name" value="Split_barrel_FMN-bd"/>
</dbReference>
<dbReference type="AlphaFoldDB" id="A0A9P9A2P9"/>
<dbReference type="InterPro" id="IPR038725">
    <property type="entry name" value="YdaG_split_barrel_FMN-bd"/>
</dbReference>
<evidence type="ECO:0000313" key="4">
    <source>
        <dbReference type="Proteomes" id="UP000758603"/>
    </source>
</evidence>
<reference evidence="3" key="1">
    <citation type="journal article" date="2021" name="Nat. Commun.">
        <title>Genetic determinants of endophytism in the Arabidopsis root mycobiome.</title>
        <authorList>
            <person name="Mesny F."/>
            <person name="Miyauchi S."/>
            <person name="Thiergart T."/>
            <person name="Pickel B."/>
            <person name="Atanasova L."/>
            <person name="Karlsson M."/>
            <person name="Huettel B."/>
            <person name="Barry K.W."/>
            <person name="Haridas S."/>
            <person name="Chen C."/>
            <person name="Bauer D."/>
            <person name="Andreopoulos W."/>
            <person name="Pangilinan J."/>
            <person name="LaButti K."/>
            <person name="Riley R."/>
            <person name="Lipzen A."/>
            <person name="Clum A."/>
            <person name="Drula E."/>
            <person name="Henrissat B."/>
            <person name="Kohler A."/>
            <person name="Grigoriev I.V."/>
            <person name="Martin F.M."/>
            <person name="Hacquard S."/>
        </authorList>
    </citation>
    <scope>NUCLEOTIDE SEQUENCE</scope>
    <source>
        <strain evidence="3">MPI-SDFR-AT-0073</strain>
    </source>
</reference>
<dbReference type="Proteomes" id="UP000758603">
    <property type="component" value="Unassembled WGS sequence"/>
</dbReference>